<feature type="non-terminal residue" evidence="2">
    <location>
        <position position="175"/>
    </location>
</feature>
<sequence>MDHHEDFDSASEDEVQSSGTIFGRRLTPTVGSNTTGTSTPAPLASESTLQSSAGGKERPSIFAQSSSTAPESPASSHPMNYSLPASRPLATASSSVQTRRARFLDENVSILGAASLPQAEKDGDDPTTPEGNDANEGRSYTTTANLTRLLASRAMTSADSSTETYTLGNPNLVRP</sequence>
<feature type="compositionally biased region" description="Low complexity" evidence="1">
    <location>
        <begin position="63"/>
        <end position="78"/>
    </location>
</feature>
<gene>
    <name evidence="2" type="ORF">BLS_004724</name>
</gene>
<evidence type="ECO:0000256" key="1">
    <source>
        <dbReference type="SAM" id="MobiDB-lite"/>
    </source>
</evidence>
<protein>
    <submittedName>
        <fullName evidence="2">Uncharacterized protein</fullName>
    </submittedName>
</protein>
<dbReference type="EMBL" id="WNWQ01003100">
    <property type="protein sequence ID" value="KAE9961101.1"/>
    <property type="molecule type" value="Genomic_DNA"/>
</dbReference>
<evidence type="ECO:0000313" key="2">
    <source>
        <dbReference type="EMBL" id="KAE9961101.1"/>
    </source>
</evidence>
<organism evidence="2 3">
    <name type="scientific">Venturia inaequalis</name>
    <name type="common">Apple scab fungus</name>
    <dbReference type="NCBI Taxonomy" id="5025"/>
    <lineage>
        <taxon>Eukaryota</taxon>
        <taxon>Fungi</taxon>
        <taxon>Dikarya</taxon>
        <taxon>Ascomycota</taxon>
        <taxon>Pezizomycotina</taxon>
        <taxon>Dothideomycetes</taxon>
        <taxon>Pleosporomycetidae</taxon>
        <taxon>Venturiales</taxon>
        <taxon>Venturiaceae</taxon>
        <taxon>Venturia</taxon>
    </lineage>
</organism>
<feature type="region of interest" description="Disordered" evidence="1">
    <location>
        <begin position="1"/>
        <end position="97"/>
    </location>
</feature>
<accession>A0A8H3U0U9</accession>
<feature type="compositionally biased region" description="Polar residues" evidence="1">
    <location>
        <begin position="29"/>
        <end position="53"/>
    </location>
</feature>
<dbReference type="AlphaFoldDB" id="A0A8H3U0U9"/>
<comment type="caution">
    <text evidence="2">The sequence shown here is derived from an EMBL/GenBank/DDBJ whole genome shotgun (WGS) entry which is preliminary data.</text>
</comment>
<evidence type="ECO:0000313" key="3">
    <source>
        <dbReference type="Proteomes" id="UP000433883"/>
    </source>
</evidence>
<proteinExistence type="predicted"/>
<reference evidence="2 3" key="1">
    <citation type="submission" date="2019-11" db="EMBL/GenBank/DDBJ databases">
        <title>Venturia inaequalis Genome Resource.</title>
        <authorList>
            <person name="Lichtner F.J."/>
        </authorList>
    </citation>
    <scope>NUCLEOTIDE SEQUENCE [LARGE SCALE GENOMIC DNA]</scope>
    <source>
        <strain evidence="2">Bline_iso_100314</strain>
    </source>
</reference>
<feature type="region of interest" description="Disordered" evidence="1">
    <location>
        <begin position="153"/>
        <end position="175"/>
    </location>
</feature>
<feature type="region of interest" description="Disordered" evidence="1">
    <location>
        <begin position="113"/>
        <end position="141"/>
    </location>
</feature>
<feature type="compositionally biased region" description="Polar residues" evidence="1">
    <location>
        <begin position="154"/>
        <end position="169"/>
    </location>
</feature>
<name>A0A8H3U0U9_VENIN</name>
<dbReference type="Proteomes" id="UP000433883">
    <property type="component" value="Unassembled WGS sequence"/>
</dbReference>